<protein>
    <submittedName>
        <fullName evidence="1">Uncharacterized protein</fullName>
    </submittedName>
</protein>
<reference evidence="1" key="1">
    <citation type="submission" date="2019-08" db="EMBL/GenBank/DDBJ databases">
        <authorList>
            <person name="Kucharzyk K."/>
            <person name="Murdoch R.W."/>
            <person name="Higgins S."/>
            <person name="Loffler F."/>
        </authorList>
    </citation>
    <scope>NUCLEOTIDE SEQUENCE</scope>
</reference>
<evidence type="ECO:0000313" key="1">
    <source>
        <dbReference type="EMBL" id="MPM84336.1"/>
    </source>
</evidence>
<dbReference type="AlphaFoldDB" id="A0A645D4N5"/>
<organism evidence="1">
    <name type="scientific">bioreactor metagenome</name>
    <dbReference type="NCBI Taxonomy" id="1076179"/>
    <lineage>
        <taxon>unclassified sequences</taxon>
        <taxon>metagenomes</taxon>
        <taxon>ecological metagenomes</taxon>
    </lineage>
</organism>
<gene>
    <name evidence="1" type="ORF">SDC9_131407</name>
</gene>
<accession>A0A645D4N5</accession>
<sequence>MVILCILDNTYQQGELANMSKEMLKTPIGAIVILVNDANASISMAELEKTDRRFRVDGRYRVNIDVKDTGNGAWIDCLLDNKNQIAGGIESGEGMEMISFQCNEVKLSIGTISGLPGIKYCYLNNGIRLKFDSDNGVQVKQIQLFIAWLKIHDPEREQIFTWFAADPTLA</sequence>
<name>A0A645D4N5_9ZZZZ</name>
<dbReference type="EMBL" id="VSSQ01032908">
    <property type="protein sequence ID" value="MPM84336.1"/>
    <property type="molecule type" value="Genomic_DNA"/>
</dbReference>
<proteinExistence type="predicted"/>
<comment type="caution">
    <text evidence="1">The sequence shown here is derived from an EMBL/GenBank/DDBJ whole genome shotgun (WGS) entry which is preliminary data.</text>
</comment>